<evidence type="ECO:0000256" key="1">
    <source>
        <dbReference type="SAM" id="SignalP"/>
    </source>
</evidence>
<dbReference type="Proteomes" id="UP000588277">
    <property type="component" value="Unassembled WGS sequence"/>
</dbReference>
<evidence type="ECO:0000313" key="3">
    <source>
        <dbReference type="Proteomes" id="UP000588277"/>
    </source>
</evidence>
<dbReference type="EMBL" id="JAAIIH010000018">
    <property type="protein sequence ID" value="NMN01195.1"/>
    <property type="molecule type" value="Genomic_DNA"/>
</dbReference>
<dbReference type="RefSeq" id="WP_169276274.1">
    <property type="nucleotide sequence ID" value="NZ_JAAIIH010000018.1"/>
</dbReference>
<evidence type="ECO:0000313" key="2">
    <source>
        <dbReference type="EMBL" id="NMN01195.1"/>
    </source>
</evidence>
<protein>
    <recommendedName>
        <fullName evidence="4">Lipoprotein</fullName>
    </recommendedName>
</protein>
<name>A0A7Y0I0D4_9BIFI</name>
<accession>A0A7Y0I0D4</accession>
<reference evidence="2 3" key="1">
    <citation type="submission" date="2020-02" db="EMBL/GenBank/DDBJ databases">
        <title>Characterization of phylogenetic diversity of novel bifidobacterial species isolated in Czech ZOOs.</title>
        <authorList>
            <person name="Lugli G.A."/>
            <person name="Vera N.B."/>
            <person name="Ventura M."/>
        </authorList>
    </citation>
    <scope>NUCLEOTIDE SEQUENCE [LARGE SCALE GENOMIC DNA]</scope>
    <source>
        <strain evidence="2 3">DSM 109958</strain>
    </source>
</reference>
<gene>
    <name evidence="2" type="ORF">G1C96_1780</name>
</gene>
<feature type="signal peptide" evidence="1">
    <location>
        <begin position="1"/>
        <end position="31"/>
    </location>
</feature>
<dbReference type="AlphaFoldDB" id="A0A7Y0I0D4"/>
<feature type="chain" id="PRO_5031449616" description="Lipoprotein" evidence="1">
    <location>
        <begin position="32"/>
        <end position="244"/>
    </location>
</feature>
<keyword evidence="3" id="KW-1185">Reference proteome</keyword>
<proteinExistence type="predicted"/>
<comment type="caution">
    <text evidence="2">The sequence shown here is derived from an EMBL/GenBank/DDBJ whole genome shotgun (WGS) entry which is preliminary data.</text>
</comment>
<dbReference type="PROSITE" id="PS51257">
    <property type="entry name" value="PROKAR_LIPOPROTEIN"/>
    <property type="match status" value="1"/>
</dbReference>
<evidence type="ECO:0008006" key="4">
    <source>
        <dbReference type="Google" id="ProtNLM"/>
    </source>
</evidence>
<organism evidence="2 3">
    <name type="scientific">Bifidobacterium moraviense</name>
    <dbReference type="NCBI Taxonomy" id="2675323"/>
    <lineage>
        <taxon>Bacteria</taxon>
        <taxon>Bacillati</taxon>
        <taxon>Actinomycetota</taxon>
        <taxon>Actinomycetes</taxon>
        <taxon>Bifidobacteriales</taxon>
        <taxon>Bifidobacteriaceae</taxon>
        <taxon>Bifidobacterium</taxon>
    </lineage>
</organism>
<keyword evidence="1" id="KW-0732">Signal</keyword>
<sequence length="244" mass="26178">MNARNGRAYAAATAIACLAALAGCAGGPSTAASQTADDGIHDGSSIASSAPSYMTAPITGEKSASSIADHIQQYLDQPRIITAYEKPILEQARDNGGITAKQYEEAWSHFRMCMAGKGHPSLTIKQYANGIYDQGVVTYGRQGAPSPRFDDDKSDCYFEIGVLNQVYMTQIGNPDFYANQSEAIVDCLHRNGLVAKDYTVQRFVTEKDARNAEGLPAYSFDLRDRNILACFAANGSTFGGVGFD</sequence>